<dbReference type="GO" id="GO:0044718">
    <property type="term" value="P:siderophore transmembrane transport"/>
    <property type="evidence" value="ECO:0007669"/>
    <property type="project" value="TreeGrafter"/>
</dbReference>
<dbReference type="InterPro" id="IPR039426">
    <property type="entry name" value="TonB-dep_rcpt-like"/>
</dbReference>
<dbReference type="Gene3D" id="2.60.40.1120">
    <property type="entry name" value="Carboxypeptidase-like, regulatory domain"/>
    <property type="match status" value="1"/>
</dbReference>
<keyword evidence="2" id="KW-0813">Transport</keyword>
<dbReference type="AlphaFoldDB" id="A0A3B0TIA8"/>
<dbReference type="Pfam" id="PF13715">
    <property type="entry name" value="CarbopepD_reg_2"/>
    <property type="match status" value="1"/>
</dbReference>
<dbReference type="PROSITE" id="PS52016">
    <property type="entry name" value="TONB_DEPENDENT_REC_3"/>
    <property type="match status" value="1"/>
</dbReference>
<dbReference type="Pfam" id="PF07715">
    <property type="entry name" value="Plug"/>
    <property type="match status" value="1"/>
</dbReference>
<comment type="subcellular location">
    <subcellularLocation>
        <location evidence="1">Cell outer membrane</location>
        <topology evidence="1">Multi-pass membrane protein</topology>
    </subcellularLocation>
</comment>
<keyword evidence="3" id="KW-0812">Transmembrane</keyword>
<evidence type="ECO:0000259" key="9">
    <source>
        <dbReference type="Pfam" id="PF00593"/>
    </source>
</evidence>
<dbReference type="PANTHER" id="PTHR30069:SF29">
    <property type="entry name" value="HEMOGLOBIN AND HEMOGLOBIN-HAPTOGLOBIN-BINDING PROTEIN 1-RELATED"/>
    <property type="match status" value="1"/>
</dbReference>
<keyword evidence="7 11" id="KW-0675">Receptor</keyword>
<evidence type="ECO:0000256" key="4">
    <source>
        <dbReference type="ARBA" id="ARBA00022729"/>
    </source>
</evidence>
<evidence type="ECO:0000256" key="1">
    <source>
        <dbReference type="ARBA" id="ARBA00004571"/>
    </source>
</evidence>
<dbReference type="SUPFAM" id="SSF49464">
    <property type="entry name" value="Carboxypeptidase regulatory domain-like"/>
    <property type="match status" value="1"/>
</dbReference>
<evidence type="ECO:0000256" key="6">
    <source>
        <dbReference type="ARBA" id="ARBA00023136"/>
    </source>
</evidence>
<keyword evidence="4" id="KW-0732">Signal</keyword>
<feature type="domain" description="TonB-dependent receptor-like beta-barrel" evidence="9">
    <location>
        <begin position="285"/>
        <end position="743"/>
    </location>
</feature>
<keyword evidence="8" id="KW-0998">Cell outer membrane</keyword>
<dbReference type="PANTHER" id="PTHR30069">
    <property type="entry name" value="TONB-DEPENDENT OUTER MEMBRANE RECEPTOR"/>
    <property type="match status" value="1"/>
</dbReference>
<dbReference type="GO" id="GO:0009279">
    <property type="term" value="C:cell outer membrane"/>
    <property type="evidence" value="ECO:0007669"/>
    <property type="project" value="UniProtKB-SubCell"/>
</dbReference>
<evidence type="ECO:0000256" key="8">
    <source>
        <dbReference type="ARBA" id="ARBA00023237"/>
    </source>
</evidence>
<name>A0A3B0TIA8_9ZZZZ</name>
<dbReference type="EMBL" id="UOEL01000134">
    <property type="protein sequence ID" value="VAW16580.1"/>
    <property type="molecule type" value="Genomic_DNA"/>
</dbReference>
<dbReference type="Gene3D" id="2.40.170.20">
    <property type="entry name" value="TonB-dependent receptor, beta-barrel domain"/>
    <property type="match status" value="1"/>
</dbReference>
<keyword evidence="6" id="KW-0472">Membrane</keyword>
<feature type="domain" description="TonB-dependent receptor plug" evidence="10">
    <location>
        <begin position="132"/>
        <end position="221"/>
    </location>
</feature>
<dbReference type="InterPro" id="IPR037066">
    <property type="entry name" value="Plug_dom_sf"/>
</dbReference>
<dbReference type="Pfam" id="PF00593">
    <property type="entry name" value="TonB_dep_Rec_b-barrel"/>
    <property type="match status" value="1"/>
</dbReference>
<gene>
    <name evidence="11" type="ORF">MNBD_BACTEROID03-2707</name>
</gene>
<evidence type="ECO:0000256" key="7">
    <source>
        <dbReference type="ARBA" id="ARBA00023170"/>
    </source>
</evidence>
<evidence type="ECO:0000256" key="5">
    <source>
        <dbReference type="ARBA" id="ARBA00023077"/>
    </source>
</evidence>
<dbReference type="Gene3D" id="2.170.130.10">
    <property type="entry name" value="TonB-dependent receptor, plug domain"/>
    <property type="match status" value="1"/>
</dbReference>
<evidence type="ECO:0000256" key="2">
    <source>
        <dbReference type="ARBA" id="ARBA00022448"/>
    </source>
</evidence>
<dbReference type="InterPro" id="IPR008969">
    <property type="entry name" value="CarboxyPept-like_regulatory"/>
</dbReference>
<dbReference type="GO" id="GO:0015344">
    <property type="term" value="F:siderophore uptake transmembrane transporter activity"/>
    <property type="evidence" value="ECO:0007669"/>
    <property type="project" value="TreeGrafter"/>
</dbReference>
<evidence type="ECO:0000313" key="11">
    <source>
        <dbReference type="EMBL" id="VAW16580.1"/>
    </source>
</evidence>
<dbReference type="InterPro" id="IPR000531">
    <property type="entry name" value="Beta-barrel_TonB"/>
</dbReference>
<dbReference type="InterPro" id="IPR012910">
    <property type="entry name" value="Plug_dom"/>
</dbReference>
<organism evidence="11">
    <name type="scientific">hydrothermal vent metagenome</name>
    <dbReference type="NCBI Taxonomy" id="652676"/>
    <lineage>
        <taxon>unclassified sequences</taxon>
        <taxon>metagenomes</taxon>
        <taxon>ecological metagenomes</taxon>
    </lineage>
</organism>
<accession>A0A3B0TIA8</accession>
<proteinExistence type="predicted"/>
<reference evidence="11" key="1">
    <citation type="submission" date="2018-06" db="EMBL/GenBank/DDBJ databases">
        <authorList>
            <person name="Zhirakovskaya E."/>
        </authorList>
    </citation>
    <scope>NUCLEOTIDE SEQUENCE</scope>
</reference>
<keyword evidence="5" id="KW-0798">TonB box</keyword>
<evidence type="ECO:0000256" key="3">
    <source>
        <dbReference type="ARBA" id="ARBA00022692"/>
    </source>
</evidence>
<evidence type="ECO:0000259" key="10">
    <source>
        <dbReference type="Pfam" id="PF07715"/>
    </source>
</evidence>
<sequence>MNSNMFRIIILLTLASTLCTFAQRTSISGYIIDGVTGERLIGATIVDSKTKNGTTTNNYGFYSLQVSTQNKITLHISFIGYDVVNEEVLMKESAQINIALYASSYKLDEVEVVSSKDPPIEKRNEIGVLSISTKQIKTMPALGGEVDVLKAFQLMPGIQSGNEGTSGLYVRGGSPDQNLVLLDDVPLYYVNHLGGFISSFNINAIQNVKLIKGGFPARHGGRLSSILDIRMKDGNMKKFEGSGMLGMLSGKLTLQGPIKKDTSSFIISGRRMLYDLITRPVTRLTIGTDIGYTFYDFNAKYNRIYSDKDRLFFSGYFGRDKAILSKKGDESFKNLLRWGNQMAAIRWNHIYGQKLFGNITTSFTRYDFFTENSSKFKRTEETLESIQEFSSSIFDFGIKTDFEYSMSSNYKVKFGTNSIYHTFKPGITSVLQKSDGQPIIDDVTGNNKRFAWENSAYIENEITLFKKINFNLGLRAANYHINGKDYFSLEPRLLANFLLPANVALRGAFSKMNQNVHLLTTSGVGMPRDLWVPATERVAPQNAEQWSVAIAKSVYNNTYELSIEGYHKNLNNLIEYKDGASFLTESADWEDLVVTDGKGKSYGVELLVQKKLGKTTGWLGYTWSKTNRQFKNLNDGKEFPYRYDRRNDASIVISHKYNKKIDFSANWVYSTGISYTLPNGRYDIYNEFDDVNGGPEDELSEVLIYGERNANKLRPYHRLDVGVNFRKKKKWGERTLNLSVYNLYARRNAYYYYIGANQNGEGNRLYQQSLFSFIPSISYGFTF</sequence>
<protein>
    <submittedName>
        <fullName evidence="11">TonB-dependent receptor</fullName>
    </submittedName>
</protein>
<dbReference type="InterPro" id="IPR036942">
    <property type="entry name" value="Beta-barrel_TonB_sf"/>
</dbReference>
<dbReference type="SUPFAM" id="SSF56935">
    <property type="entry name" value="Porins"/>
    <property type="match status" value="1"/>
</dbReference>